<sequence>MMRMIANPETFQDAYNCIRLNSSVDIEHWLMTICSSGSFDISANTFSLSTGDVKKEIIVLPKLKLKVVLEAMRIVLEVVLNMEFGGYPKGHGLSQEGVLSPILMNIHLNAFDHEFYRLLMKYEALNSGFVFFAVAGSKDVALGFKSVVVGYFQNSLLLNTTYERQCCYNGFSQVEEKVKIFASQKLEAWNAGTIRIGKKWLAHGLRKQKTAKCEEFILSKHVAEPDLPQELRDSFHEFQNRAKEYINSETAMTLALLPDSSSCCEIVTEIIAPVNVIKKRLLQYGLTTSEGHACNRWYDDCENFADIELIIKNQVWKSCIHNLAAKYRIHESEKFLCGLCLLSLVRLVSLSCPCNCFVLGCLTTAPIVYTLHAMEIQKFPGWNTGVSACIHPSLNGR</sequence>
<evidence type="ECO:0000313" key="2">
    <source>
        <dbReference type="Proteomes" id="UP001174677"/>
    </source>
</evidence>
<accession>A0ABQ9MMK1</accession>
<dbReference type="PANTHER" id="PTHR33642:SF3">
    <property type="entry name" value="NUCLEAR INTRON MATURASE 4, MITOCHONDRIAL"/>
    <property type="match status" value="1"/>
</dbReference>
<name>A0ABQ9MMK1_HEVBR</name>
<protein>
    <recommendedName>
        <fullName evidence="3">Reverse transcriptase domain-containing protein</fullName>
    </recommendedName>
</protein>
<comment type="caution">
    <text evidence="1">The sequence shown here is derived from an EMBL/GenBank/DDBJ whole genome shotgun (WGS) entry which is preliminary data.</text>
</comment>
<evidence type="ECO:0008006" key="3">
    <source>
        <dbReference type="Google" id="ProtNLM"/>
    </source>
</evidence>
<proteinExistence type="predicted"/>
<dbReference type="Proteomes" id="UP001174677">
    <property type="component" value="Chromosome 5"/>
</dbReference>
<organism evidence="1 2">
    <name type="scientific">Hevea brasiliensis</name>
    <name type="common">Para rubber tree</name>
    <name type="synonym">Siphonia brasiliensis</name>
    <dbReference type="NCBI Taxonomy" id="3981"/>
    <lineage>
        <taxon>Eukaryota</taxon>
        <taxon>Viridiplantae</taxon>
        <taxon>Streptophyta</taxon>
        <taxon>Embryophyta</taxon>
        <taxon>Tracheophyta</taxon>
        <taxon>Spermatophyta</taxon>
        <taxon>Magnoliopsida</taxon>
        <taxon>eudicotyledons</taxon>
        <taxon>Gunneridae</taxon>
        <taxon>Pentapetalae</taxon>
        <taxon>rosids</taxon>
        <taxon>fabids</taxon>
        <taxon>Malpighiales</taxon>
        <taxon>Euphorbiaceae</taxon>
        <taxon>Crotonoideae</taxon>
        <taxon>Micrandreae</taxon>
        <taxon>Hevea</taxon>
    </lineage>
</organism>
<evidence type="ECO:0000313" key="1">
    <source>
        <dbReference type="EMBL" id="KAJ9180628.1"/>
    </source>
</evidence>
<dbReference type="EMBL" id="JARPOI010000005">
    <property type="protein sequence ID" value="KAJ9180628.1"/>
    <property type="molecule type" value="Genomic_DNA"/>
</dbReference>
<dbReference type="PANTHER" id="PTHR33642">
    <property type="entry name" value="COX1/OXI3 INTRON 1 PROTEIN-RELATED"/>
    <property type="match status" value="1"/>
</dbReference>
<reference evidence="1" key="1">
    <citation type="journal article" date="2023" name="Plant Biotechnol. J.">
        <title>Chromosome-level wild Hevea brasiliensis genome provides new tools for genomic-assisted breeding and valuable loci to elevate rubber yield.</title>
        <authorList>
            <person name="Cheng H."/>
            <person name="Song X."/>
            <person name="Hu Y."/>
            <person name="Wu T."/>
            <person name="Yang Q."/>
            <person name="An Z."/>
            <person name="Feng S."/>
            <person name="Deng Z."/>
            <person name="Wu W."/>
            <person name="Zeng X."/>
            <person name="Tu M."/>
            <person name="Wang X."/>
            <person name="Huang H."/>
        </authorList>
    </citation>
    <scope>NUCLEOTIDE SEQUENCE</scope>
    <source>
        <strain evidence="1">MT/VB/25A 57/8</strain>
    </source>
</reference>
<gene>
    <name evidence="1" type="ORF">P3X46_008845</name>
</gene>
<keyword evidence="2" id="KW-1185">Reference proteome</keyword>